<accession>A0A9P6DU26</accession>
<comment type="caution">
    <text evidence="2">The sequence shown here is derived from an EMBL/GenBank/DDBJ whole genome shotgun (WGS) entry which is preliminary data.</text>
</comment>
<feature type="coiled-coil region" evidence="1">
    <location>
        <begin position="23"/>
        <end position="50"/>
    </location>
</feature>
<evidence type="ECO:0000256" key="1">
    <source>
        <dbReference type="SAM" id="Coils"/>
    </source>
</evidence>
<dbReference type="Proteomes" id="UP000886523">
    <property type="component" value="Unassembled WGS sequence"/>
</dbReference>
<reference evidence="2" key="1">
    <citation type="journal article" date="2020" name="Nat. Commun.">
        <title>Large-scale genome sequencing of mycorrhizal fungi provides insights into the early evolution of symbiotic traits.</title>
        <authorList>
            <person name="Miyauchi S."/>
            <person name="Kiss E."/>
            <person name="Kuo A."/>
            <person name="Drula E."/>
            <person name="Kohler A."/>
            <person name="Sanchez-Garcia M."/>
            <person name="Morin E."/>
            <person name="Andreopoulos B."/>
            <person name="Barry K.W."/>
            <person name="Bonito G."/>
            <person name="Buee M."/>
            <person name="Carver A."/>
            <person name="Chen C."/>
            <person name="Cichocki N."/>
            <person name="Clum A."/>
            <person name="Culley D."/>
            <person name="Crous P.W."/>
            <person name="Fauchery L."/>
            <person name="Girlanda M."/>
            <person name="Hayes R.D."/>
            <person name="Keri Z."/>
            <person name="LaButti K."/>
            <person name="Lipzen A."/>
            <person name="Lombard V."/>
            <person name="Magnuson J."/>
            <person name="Maillard F."/>
            <person name="Murat C."/>
            <person name="Nolan M."/>
            <person name="Ohm R.A."/>
            <person name="Pangilinan J."/>
            <person name="Pereira M.F."/>
            <person name="Perotto S."/>
            <person name="Peter M."/>
            <person name="Pfister S."/>
            <person name="Riley R."/>
            <person name="Sitrit Y."/>
            <person name="Stielow J.B."/>
            <person name="Szollosi G."/>
            <person name="Zifcakova L."/>
            <person name="Stursova M."/>
            <person name="Spatafora J.W."/>
            <person name="Tedersoo L."/>
            <person name="Vaario L.M."/>
            <person name="Yamada A."/>
            <person name="Yan M."/>
            <person name="Wang P."/>
            <person name="Xu J."/>
            <person name="Bruns T."/>
            <person name="Baldrian P."/>
            <person name="Vilgalys R."/>
            <person name="Dunand C."/>
            <person name="Henrissat B."/>
            <person name="Grigoriev I.V."/>
            <person name="Hibbett D."/>
            <person name="Nagy L.G."/>
            <person name="Martin F.M."/>
        </authorList>
    </citation>
    <scope>NUCLEOTIDE SEQUENCE</scope>
    <source>
        <strain evidence="2">UP504</strain>
    </source>
</reference>
<gene>
    <name evidence="2" type="ORF">BS47DRAFT_1364031</name>
</gene>
<dbReference type="AlphaFoldDB" id="A0A9P6DU26"/>
<organism evidence="2 3">
    <name type="scientific">Hydnum rufescens UP504</name>
    <dbReference type="NCBI Taxonomy" id="1448309"/>
    <lineage>
        <taxon>Eukaryota</taxon>
        <taxon>Fungi</taxon>
        <taxon>Dikarya</taxon>
        <taxon>Basidiomycota</taxon>
        <taxon>Agaricomycotina</taxon>
        <taxon>Agaricomycetes</taxon>
        <taxon>Cantharellales</taxon>
        <taxon>Hydnaceae</taxon>
        <taxon>Hydnum</taxon>
    </lineage>
</organism>
<keyword evidence="3" id="KW-1185">Reference proteome</keyword>
<proteinExistence type="predicted"/>
<name>A0A9P6DU26_9AGAM</name>
<keyword evidence="1" id="KW-0175">Coiled coil</keyword>
<dbReference type="EMBL" id="MU129004">
    <property type="protein sequence ID" value="KAF9511209.1"/>
    <property type="molecule type" value="Genomic_DNA"/>
</dbReference>
<evidence type="ECO:0000313" key="3">
    <source>
        <dbReference type="Proteomes" id="UP000886523"/>
    </source>
</evidence>
<evidence type="ECO:0000313" key="2">
    <source>
        <dbReference type="EMBL" id="KAF9511209.1"/>
    </source>
</evidence>
<sequence>MSISESTVQKQSKNKGIIIVNHIIQLTNEVETLKDQKGDLVKELERIYEDDKDSAMTQSLCFDMISALEAKDTAITWLETQIKSKTTELNLCDPTNAVKLEEMKKDDWFSIQLNMHALKDWIISKIWEHKFEVANLDHTVCTQAMDEDPLAKFGGRVPPWLGNENIHKGICFMQEMVNCQEEIA</sequence>
<protein>
    <submittedName>
        <fullName evidence="2">Uncharacterized protein</fullName>
    </submittedName>
</protein>